<comment type="caution">
    <text evidence="3">The sequence shown here is derived from an EMBL/GenBank/DDBJ whole genome shotgun (WGS) entry which is preliminary data.</text>
</comment>
<organism evidence="3 4">
    <name type="scientific">Streptomyces brasiliensis</name>
    <dbReference type="NCBI Taxonomy" id="1954"/>
    <lineage>
        <taxon>Bacteria</taxon>
        <taxon>Bacillati</taxon>
        <taxon>Actinomycetota</taxon>
        <taxon>Actinomycetes</taxon>
        <taxon>Kitasatosporales</taxon>
        <taxon>Streptomycetaceae</taxon>
        <taxon>Streptomyces</taxon>
    </lineage>
</organism>
<reference evidence="3" key="2">
    <citation type="submission" date="2020-09" db="EMBL/GenBank/DDBJ databases">
        <authorList>
            <person name="Sun Q."/>
            <person name="Ohkuma M."/>
        </authorList>
    </citation>
    <scope>NUCLEOTIDE SEQUENCE</scope>
    <source>
        <strain evidence="3">JCM 3086</strain>
    </source>
</reference>
<evidence type="ECO:0000313" key="3">
    <source>
        <dbReference type="EMBL" id="GGJ58647.1"/>
    </source>
</evidence>
<protein>
    <submittedName>
        <fullName evidence="3">Uncharacterized protein</fullName>
    </submittedName>
</protein>
<accession>A0A917LBJ5</accession>
<dbReference type="AlphaFoldDB" id="A0A917LBJ5"/>
<dbReference type="Proteomes" id="UP000657574">
    <property type="component" value="Unassembled WGS sequence"/>
</dbReference>
<sequence length="109" mass="10705">MQFLTESVPLSGLGGATGVVVCLGYAAGRGWPFALPGQTIAAAAVATVAIGTLAGIYPARRAARLTPPTPSPPPDHSKPAGAARDTSGVVDDPAGSVSSVQPGRAEDGQ</sequence>
<feature type="transmembrane region" description="Helical" evidence="2">
    <location>
        <begin position="7"/>
        <end position="27"/>
    </location>
</feature>
<feature type="transmembrane region" description="Helical" evidence="2">
    <location>
        <begin position="39"/>
        <end position="57"/>
    </location>
</feature>
<evidence type="ECO:0000256" key="2">
    <source>
        <dbReference type="SAM" id="Phobius"/>
    </source>
</evidence>
<dbReference type="EMBL" id="BMQA01000057">
    <property type="protein sequence ID" value="GGJ58647.1"/>
    <property type="molecule type" value="Genomic_DNA"/>
</dbReference>
<feature type="region of interest" description="Disordered" evidence="1">
    <location>
        <begin position="62"/>
        <end position="109"/>
    </location>
</feature>
<name>A0A917LBJ5_9ACTN</name>
<keyword evidence="2" id="KW-1133">Transmembrane helix</keyword>
<proteinExistence type="predicted"/>
<reference evidence="3" key="1">
    <citation type="journal article" date="2014" name="Int. J. Syst. Evol. Microbiol.">
        <title>Complete genome sequence of Corynebacterium casei LMG S-19264T (=DSM 44701T), isolated from a smear-ripened cheese.</title>
        <authorList>
            <consortium name="US DOE Joint Genome Institute (JGI-PGF)"/>
            <person name="Walter F."/>
            <person name="Albersmeier A."/>
            <person name="Kalinowski J."/>
            <person name="Ruckert C."/>
        </authorList>
    </citation>
    <scope>NUCLEOTIDE SEQUENCE</scope>
    <source>
        <strain evidence="3">JCM 3086</strain>
    </source>
</reference>
<evidence type="ECO:0000313" key="4">
    <source>
        <dbReference type="Proteomes" id="UP000657574"/>
    </source>
</evidence>
<keyword evidence="2" id="KW-0812">Transmembrane</keyword>
<keyword evidence="2" id="KW-0472">Membrane</keyword>
<gene>
    <name evidence="3" type="ORF">GCM10010121_081670</name>
</gene>
<dbReference type="RefSeq" id="WP_189316388.1">
    <property type="nucleotide sequence ID" value="NZ_BMQA01000057.1"/>
</dbReference>
<evidence type="ECO:0000256" key="1">
    <source>
        <dbReference type="SAM" id="MobiDB-lite"/>
    </source>
</evidence>
<keyword evidence="4" id="KW-1185">Reference proteome</keyword>